<organism evidence="2 3">
    <name type="scientific">Phaseolus angularis</name>
    <name type="common">Azuki bean</name>
    <name type="synonym">Vigna angularis</name>
    <dbReference type="NCBI Taxonomy" id="3914"/>
    <lineage>
        <taxon>Eukaryota</taxon>
        <taxon>Viridiplantae</taxon>
        <taxon>Streptophyta</taxon>
        <taxon>Embryophyta</taxon>
        <taxon>Tracheophyta</taxon>
        <taxon>Spermatophyta</taxon>
        <taxon>Magnoliopsida</taxon>
        <taxon>eudicotyledons</taxon>
        <taxon>Gunneridae</taxon>
        <taxon>Pentapetalae</taxon>
        <taxon>rosids</taxon>
        <taxon>fabids</taxon>
        <taxon>Fabales</taxon>
        <taxon>Fabaceae</taxon>
        <taxon>Papilionoideae</taxon>
        <taxon>50 kb inversion clade</taxon>
        <taxon>NPAAA clade</taxon>
        <taxon>indigoferoid/millettioid clade</taxon>
        <taxon>Phaseoleae</taxon>
        <taxon>Vigna</taxon>
    </lineage>
</organism>
<evidence type="ECO:0000313" key="2">
    <source>
        <dbReference type="EMBL" id="KOM51386.1"/>
    </source>
</evidence>
<dbReference type="Pfam" id="PF20167">
    <property type="entry name" value="Transposase_32"/>
    <property type="match status" value="1"/>
</dbReference>
<gene>
    <name evidence="2" type="ORF">LR48_Vigan09g004500</name>
</gene>
<dbReference type="Proteomes" id="UP000053144">
    <property type="component" value="Chromosome 9"/>
</dbReference>
<protein>
    <recommendedName>
        <fullName evidence="1">Putative plant transposon protein domain-containing protein</fullName>
    </recommendedName>
</protein>
<dbReference type="EMBL" id="CM003379">
    <property type="protein sequence ID" value="KOM51386.1"/>
    <property type="molecule type" value="Genomic_DNA"/>
</dbReference>
<dbReference type="Gramene" id="KOM51386">
    <property type="protein sequence ID" value="KOM51386"/>
    <property type="gene ID" value="LR48_Vigan09g004500"/>
</dbReference>
<reference evidence="3" key="1">
    <citation type="journal article" date="2015" name="Proc. Natl. Acad. Sci. U.S.A.">
        <title>Genome sequencing of adzuki bean (Vigna angularis) provides insight into high starch and low fat accumulation and domestication.</title>
        <authorList>
            <person name="Yang K."/>
            <person name="Tian Z."/>
            <person name="Chen C."/>
            <person name="Luo L."/>
            <person name="Zhao B."/>
            <person name="Wang Z."/>
            <person name="Yu L."/>
            <person name="Li Y."/>
            <person name="Sun Y."/>
            <person name="Li W."/>
            <person name="Chen Y."/>
            <person name="Li Y."/>
            <person name="Zhang Y."/>
            <person name="Ai D."/>
            <person name="Zhao J."/>
            <person name="Shang C."/>
            <person name="Ma Y."/>
            <person name="Wu B."/>
            <person name="Wang M."/>
            <person name="Gao L."/>
            <person name="Sun D."/>
            <person name="Zhang P."/>
            <person name="Guo F."/>
            <person name="Wang W."/>
            <person name="Li Y."/>
            <person name="Wang J."/>
            <person name="Varshney R.K."/>
            <person name="Wang J."/>
            <person name="Ling H.Q."/>
            <person name="Wan P."/>
        </authorList>
    </citation>
    <scope>NUCLEOTIDE SEQUENCE</scope>
    <source>
        <strain evidence="3">cv. Jingnong 6</strain>
    </source>
</reference>
<name>A0A0L9V8I7_PHAAN</name>
<dbReference type="InterPro" id="IPR046796">
    <property type="entry name" value="Transposase_32_dom"/>
</dbReference>
<feature type="domain" description="Putative plant transposon protein" evidence="1">
    <location>
        <begin position="66"/>
        <end position="121"/>
    </location>
</feature>
<proteinExistence type="predicted"/>
<sequence length="124" mass="14169">MTSSSGRRMKTAGNKRKEKEEYYSYQFRTTAHERYFPSVNAKKLLMERRVGLIPTLAPQFKREVNNRGWGNLATYPAPSSSPIVKEFYTNAKALGGEQETYANYVRGKKILFDADTINTFLGTD</sequence>
<dbReference type="AlphaFoldDB" id="A0A0L9V8I7"/>
<accession>A0A0L9V8I7</accession>
<evidence type="ECO:0000259" key="1">
    <source>
        <dbReference type="Pfam" id="PF20167"/>
    </source>
</evidence>
<evidence type="ECO:0000313" key="3">
    <source>
        <dbReference type="Proteomes" id="UP000053144"/>
    </source>
</evidence>